<dbReference type="InterPro" id="IPR006993">
    <property type="entry name" value="Glut_rich_SH3-bd"/>
</dbReference>
<accession>A0A9P8L7A5</accession>
<dbReference type="Pfam" id="PF04908">
    <property type="entry name" value="SH3BGR"/>
    <property type="match status" value="1"/>
</dbReference>
<evidence type="ECO:0008006" key="4">
    <source>
        <dbReference type="Google" id="ProtNLM"/>
    </source>
</evidence>
<dbReference type="PROSITE" id="PS51354">
    <property type="entry name" value="GLUTAREDOXIN_2"/>
    <property type="match status" value="1"/>
</dbReference>
<dbReference type="Proteomes" id="UP000750711">
    <property type="component" value="Unassembled WGS sequence"/>
</dbReference>
<dbReference type="InterPro" id="IPR036249">
    <property type="entry name" value="Thioredoxin-like_sf"/>
</dbReference>
<evidence type="ECO:0000313" key="2">
    <source>
        <dbReference type="EMBL" id="KAH0548165.1"/>
    </source>
</evidence>
<proteinExistence type="predicted"/>
<organism evidence="2 3">
    <name type="scientific">Trichoglossum hirsutum</name>
    <dbReference type="NCBI Taxonomy" id="265104"/>
    <lineage>
        <taxon>Eukaryota</taxon>
        <taxon>Fungi</taxon>
        <taxon>Dikarya</taxon>
        <taxon>Ascomycota</taxon>
        <taxon>Pezizomycotina</taxon>
        <taxon>Geoglossomycetes</taxon>
        <taxon>Geoglossales</taxon>
        <taxon>Geoglossaceae</taxon>
        <taxon>Trichoglossum</taxon>
    </lineage>
</organism>
<feature type="region of interest" description="Disordered" evidence="1">
    <location>
        <begin position="114"/>
        <end position="192"/>
    </location>
</feature>
<comment type="caution">
    <text evidence="2">The sequence shown here is derived from an EMBL/GenBank/DDBJ whole genome shotgun (WGS) entry which is preliminary data.</text>
</comment>
<evidence type="ECO:0000256" key="1">
    <source>
        <dbReference type="SAM" id="MobiDB-lite"/>
    </source>
</evidence>
<protein>
    <recommendedName>
        <fullName evidence="4">Glutaredoxin domain-containing protein</fullName>
    </recommendedName>
</protein>
<feature type="compositionally biased region" description="Polar residues" evidence="1">
    <location>
        <begin position="116"/>
        <end position="133"/>
    </location>
</feature>
<gene>
    <name evidence="2" type="ORF">GP486_008113</name>
</gene>
<keyword evidence="3" id="KW-1185">Reference proteome</keyword>
<evidence type="ECO:0000313" key="3">
    <source>
        <dbReference type="Proteomes" id="UP000750711"/>
    </source>
</evidence>
<dbReference type="AlphaFoldDB" id="A0A9P8L7A5"/>
<dbReference type="SUPFAM" id="SSF52833">
    <property type="entry name" value="Thioredoxin-like"/>
    <property type="match status" value="1"/>
</dbReference>
<name>A0A9P8L7A5_9PEZI</name>
<dbReference type="Gene3D" id="3.40.30.10">
    <property type="entry name" value="Glutaredoxin"/>
    <property type="match status" value="1"/>
</dbReference>
<feature type="compositionally biased region" description="Basic and acidic residues" evidence="1">
    <location>
        <begin position="162"/>
        <end position="175"/>
    </location>
</feature>
<feature type="compositionally biased region" description="Low complexity" evidence="1">
    <location>
        <begin position="176"/>
        <end position="192"/>
    </location>
</feature>
<dbReference type="EMBL" id="JAGHQM010002776">
    <property type="protein sequence ID" value="KAH0548165.1"/>
    <property type="molecule type" value="Genomic_DNA"/>
</dbReference>
<feature type="non-terminal residue" evidence="2">
    <location>
        <position position="192"/>
    </location>
</feature>
<sequence length="192" mass="20195">MGDSPSSSSSTPTKSAYSTDPTLYLYTSLTAGSSHIITATSRIETILKANKIPFQGLDVATDEKARMLWGRRAGKRKLPGLVKMGMVVGGLEEIEDWNEYGELREKIGEVKAPVATPSQSVTATPTKTPSNPVTPMAAASEDKQKGAVGGMPTPFTLTMRQAGEEAAKKAGEIKSSKPPKAAKAEASTAVPE</sequence>
<reference evidence="2" key="1">
    <citation type="submission" date="2021-03" db="EMBL/GenBank/DDBJ databases">
        <title>Comparative genomics and phylogenomic investigation of the class Geoglossomycetes provide insights into ecological specialization and systematics.</title>
        <authorList>
            <person name="Melie T."/>
            <person name="Pirro S."/>
            <person name="Miller A.N."/>
            <person name="Quandt A."/>
        </authorList>
    </citation>
    <scope>NUCLEOTIDE SEQUENCE</scope>
    <source>
        <strain evidence="2">CAQ_001_2017</strain>
    </source>
</reference>